<accession>A0A402B5R1</accession>
<protein>
    <submittedName>
        <fullName evidence="1">Uncharacterized protein</fullName>
    </submittedName>
</protein>
<comment type="caution">
    <text evidence="1">The sequence shown here is derived from an EMBL/GenBank/DDBJ whole genome shotgun (WGS) entry which is preliminary data.</text>
</comment>
<dbReference type="Proteomes" id="UP000287171">
    <property type="component" value="Unassembled WGS sequence"/>
</dbReference>
<dbReference type="OrthoDB" id="160754at2"/>
<proteinExistence type="predicted"/>
<name>A0A402B5R1_9CHLR</name>
<sequence length="149" mass="17031">MAGWEDELSVLLSELGVKQEEPQTHLRPGRKPMHSDVKRREQFADALLWGNGDESLEDDGDPWIDDLDMMRQEVDSIISQVVLLMQRGDLDSALKEDVMVVLRALRRRIPVNQQLATSDEAYLESASAMLHFCRLVLQLSEFSTEEDFS</sequence>
<dbReference type="AlphaFoldDB" id="A0A402B5R1"/>
<reference evidence="2" key="1">
    <citation type="submission" date="2018-12" db="EMBL/GenBank/DDBJ databases">
        <title>Tengunoibacter tsumagoiensis gen. nov., sp. nov., Dictyobacter kobayashii sp. nov., D. alpinus sp. nov., and D. joshuensis sp. nov. and description of Dictyobacteraceae fam. nov. within the order Ktedonobacterales isolated from Tengu-no-mugimeshi.</title>
        <authorList>
            <person name="Wang C.M."/>
            <person name="Zheng Y."/>
            <person name="Sakai Y."/>
            <person name="Toyoda A."/>
            <person name="Minakuchi Y."/>
            <person name="Abe K."/>
            <person name="Yokota A."/>
            <person name="Yabe S."/>
        </authorList>
    </citation>
    <scope>NUCLEOTIDE SEQUENCE [LARGE SCALE GENOMIC DNA]</scope>
    <source>
        <strain evidence="2">Uno16</strain>
    </source>
</reference>
<gene>
    <name evidence="1" type="ORF">KDA_21540</name>
</gene>
<evidence type="ECO:0000313" key="2">
    <source>
        <dbReference type="Proteomes" id="UP000287171"/>
    </source>
</evidence>
<dbReference type="RefSeq" id="WP_126627094.1">
    <property type="nucleotide sequence ID" value="NZ_BIFT01000001.1"/>
</dbReference>
<organism evidence="1 2">
    <name type="scientific">Dictyobacter alpinus</name>
    <dbReference type="NCBI Taxonomy" id="2014873"/>
    <lineage>
        <taxon>Bacteria</taxon>
        <taxon>Bacillati</taxon>
        <taxon>Chloroflexota</taxon>
        <taxon>Ktedonobacteria</taxon>
        <taxon>Ktedonobacterales</taxon>
        <taxon>Dictyobacteraceae</taxon>
        <taxon>Dictyobacter</taxon>
    </lineage>
</organism>
<evidence type="ECO:0000313" key="1">
    <source>
        <dbReference type="EMBL" id="GCE26670.1"/>
    </source>
</evidence>
<keyword evidence="2" id="KW-1185">Reference proteome</keyword>
<dbReference type="EMBL" id="BIFT01000001">
    <property type="protein sequence ID" value="GCE26670.1"/>
    <property type="molecule type" value="Genomic_DNA"/>
</dbReference>